<dbReference type="AlphaFoldDB" id="A0AAV4HW34"/>
<dbReference type="SUPFAM" id="SSF53098">
    <property type="entry name" value="Ribonuclease H-like"/>
    <property type="match status" value="1"/>
</dbReference>
<dbReference type="InterPro" id="IPR050951">
    <property type="entry name" value="Retrovirus_Pol_polyprotein"/>
</dbReference>
<dbReference type="GO" id="GO:0003676">
    <property type="term" value="F:nucleic acid binding"/>
    <property type="evidence" value="ECO:0007669"/>
    <property type="project" value="InterPro"/>
</dbReference>
<dbReference type="FunFam" id="3.30.420.10:FF:000063">
    <property type="entry name" value="Retrovirus-related Pol polyprotein from transposon 297-like Protein"/>
    <property type="match status" value="1"/>
</dbReference>
<evidence type="ECO:0000313" key="3">
    <source>
        <dbReference type="EMBL" id="GFS02164.1"/>
    </source>
</evidence>
<accession>A0AAV4HW34</accession>
<dbReference type="PANTHER" id="PTHR37984:SF5">
    <property type="entry name" value="PROTEIN NYNRIN-LIKE"/>
    <property type="match status" value="1"/>
</dbReference>
<dbReference type="GO" id="GO:0015074">
    <property type="term" value="P:DNA integration"/>
    <property type="evidence" value="ECO:0007669"/>
    <property type="project" value="InterPro"/>
</dbReference>
<dbReference type="EMBL" id="BMAT01002224">
    <property type="protein sequence ID" value="GFS02164.1"/>
    <property type="molecule type" value="Genomic_DNA"/>
</dbReference>
<dbReference type="Pfam" id="PF00665">
    <property type="entry name" value="rve"/>
    <property type="match status" value="1"/>
</dbReference>
<name>A0AAV4HW34_9GAST</name>
<organism evidence="3 4">
    <name type="scientific">Elysia marginata</name>
    <dbReference type="NCBI Taxonomy" id="1093978"/>
    <lineage>
        <taxon>Eukaryota</taxon>
        <taxon>Metazoa</taxon>
        <taxon>Spiralia</taxon>
        <taxon>Lophotrochozoa</taxon>
        <taxon>Mollusca</taxon>
        <taxon>Gastropoda</taxon>
        <taxon>Heterobranchia</taxon>
        <taxon>Euthyneura</taxon>
        <taxon>Panpulmonata</taxon>
        <taxon>Sacoglossa</taxon>
        <taxon>Placobranchoidea</taxon>
        <taxon>Plakobranchidae</taxon>
        <taxon>Elysia</taxon>
    </lineage>
</organism>
<reference evidence="3 4" key="1">
    <citation type="journal article" date="2021" name="Elife">
        <title>Chloroplast acquisition without the gene transfer in kleptoplastic sea slugs, Plakobranchus ocellatus.</title>
        <authorList>
            <person name="Maeda T."/>
            <person name="Takahashi S."/>
            <person name="Yoshida T."/>
            <person name="Shimamura S."/>
            <person name="Takaki Y."/>
            <person name="Nagai Y."/>
            <person name="Toyoda A."/>
            <person name="Suzuki Y."/>
            <person name="Arimoto A."/>
            <person name="Ishii H."/>
            <person name="Satoh N."/>
            <person name="Nishiyama T."/>
            <person name="Hasebe M."/>
            <person name="Maruyama T."/>
            <person name="Minagawa J."/>
            <person name="Obokata J."/>
            <person name="Shigenobu S."/>
        </authorList>
    </citation>
    <scope>NUCLEOTIDE SEQUENCE [LARGE SCALE GENOMIC DNA]</scope>
</reference>
<dbReference type="Proteomes" id="UP000762676">
    <property type="component" value="Unassembled WGS sequence"/>
</dbReference>
<feature type="non-terminal residue" evidence="3">
    <location>
        <position position="292"/>
    </location>
</feature>
<dbReference type="Gene3D" id="3.30.420.10">
    <property type="entry name" value="Ribonuclease H-like superfamily/Ribonuclease H"/>
    <property type="match status" value="1"/>
</dbReference>
<keyword evidence="4" id="KW-1185">Reference proteome</keyword>
<dbReference type="InterPro" id="IPR012337">
    <property type="entry name" value="RNaseH-like_sf"/>
</dbReference>
<protein>
    <submittedName>
        <fullName evidence="3">Polyprotein</fullName>
    </submittedName>
</protein>
<evidence type="ECO:0000256" key="1">
    <source>
        <dbReference type="SAM" id="MobiDB-lite"/>
    </source>
</evidence>
<dbReference type="InterPro" id="IPR001584">
    <property type="entry name" value="Integrase_cat-core"/>
</dbReference>
<comment type="caution">
    <text evidence="3">The sequence shown here is derived from an EMBL/GenBank/DDBJ whole genome shotgun (WGS) entry which is preliminary data.</text>
</comment>
<sequence>MCHDTTRSPLAPLHPWQWPEKPWQRVHIDFAGPFMNSMFLIIVDAHTKWTKILPTTSTMTSATINLLSSMFARFGLPEQLVSDNGPQFASDEFKAFTKYNHIKHIRSAPYHPATNGLAERMVSTFKSAMKAAKSHEGTMHFKLSRFLFAYRNAPHSTTGETPAFMMFNRHLRTKLDIAKPSIKSKVADKQHQQVTSHSQASLRTYRTGDHVLVRDYRGHAKWQHGQISSQTGFRNYNVEIAPGVIWRRHCDQIVPTYSPVPEPKSVPSPIPPIPVPSPATTIATPSPETPGE</sequence>
<evidence type="ECO:0000313" key="4">
    <source>
        <dbReference type="Proteomes" id="UP000762676"/>
    </source>
</evidence>
<evidence type="ECO:0000259" key="2">
    <source>
        <dbReference type="PROSITE" id="PS50994"/>
    </source>
</evidence>
<dbReference type="PROSITE" id="PS50994">
    <property type="entry name" value="INTEGRASE"/>
    <property type="match status" value="1"/>
</dbReference>
<feature type="compositionally biased region" description="Low complexity" evidence="1">
    <location>
        <begin position="278"/>
        <end position="292"/>
    </location>
</feature>
<feature type="region of interest" description="Disordered" evidence="1">
    <location>
        <begin position="259"/>
        <end position="292"/>
    </location>
</feature>
<feature type="compositionally biased region" description="Pro residues" evidence="1">
    <location>
        <begin position="259"/>
        <end position="277"/>
    </location>
</feature>
<proteinExistence type="predicted"/>
<dbReference type="PANTHER" id="PTHR37984">
    <property type="entry name" value="PROTEIN CBG26694"/>
    <property type="match status" value="1"/>
</dbReference>
<feature type="domain" description="Integrase catalytic" evidence="2">
    <location>
        <begin position="18"/>
        <end position="170"/>
    </location>
</feature>
<gene>
    <name evidence="3" type="ORF">ElyMa_001116300</name>
</gene>
<dbReference type="InterPro" id="IPR036397">
    <property type="entry name" value="RNaseH_sf"/>
</dbReference>